<proteinExistence type="predicted"/>
<dbReference type="EMBL" id="VKKY01000002">
    <property type="protein sequence ID" value="KAA3437919.1"/>
    <property type="molecule type" value="Genomic_DNA"/>
</dbReference>
<keyword evidence="2" id="KW-1185">Reference proteome</keyword>
<dbReference type="RefSeq" id="WP_149090982.1">
    <property type="nucleotide sequence ID" value="NZ_VKKY01000002.1"/>
</dbReference>
<gene>
    <name evidence="1" type="ORF">FOA19_11590</name>
</gene>
<dbReference type="Proteomes" id="UP000324133">
    <property type="component" value="Unassembled WGS sequence"/>
</dbReference>
<evidence type="ECO:0000313" key="2">
    <source>
        <dbReference type="Proteomes" id="UP000324133"/>
    </source>
</evidence>
<name>A0A5B6TBR6_9BACT</name>
<evidence type="ECO:0000313" key="1">
    <source>
        <dbReference type="EMBL" id="KAA3437919.1"/>
    </source>
</evidence>
<organism evidence="1 2">
    <name type="scientific">Rufibacter hautae</name>
    <dbReference type="NCBI Taxonomy" id="2595005"/>
    <lineage>
        <taxon>Bacteria</taxon>
        <taxon>Pseudomonadati</taxon>
        <taxon>Bacteroidota</taxon>
        <taxon>Cytophagia</taxon>
        <taxon>Cytophagales</taxon>
        <taxon>Hymenobacteraceae</taxon>
        <taxon>Rufibacter</taxon>
    </lineage>
</organism>
<dbReference type="AlphaFoldDB" id="A0A5B6TBR6"/>
<reference evidence="1 2" key="1">
    <citation type="submission" date="2019-07" db="EMBL/GenBank/DDBJ databases">
        <title>Rufibacter sp. nov., isolated from lake sediment.</title>
        <authorList>
            <person name="Qu J.-H."/>
        </authorList>
    </citation>
    <scope>NUCLEOTIDE SEQUENCE [LARGE SCALE GENOMIC DNA]</scope>
    <source>
        <strain evidence="1 2">NBS58-1</strain>
    </source>
</reference>
<comment type="caution">
    <text evidence="1">The sequence shown here is derived from an EMBL/GenBank/DDBJ whole genome shotgun (WGS) entry which is preliminary data.</text>
</comment>
<accession>A0A5B6TBR6</accession>
<dbReference type="OrthoDB" id="893348at2"/>
<sequence>MKVESFQIASWEEPETGLVILENDEWVLVKYIPVDYQVDGFKLYRKAFVERRSRPSRAAAIEKVLNLKGVKEELPGGLCLGYDINMFGSTIHLLNWTEKRYGLFEFQDSSETEVFYGKISQVTGNRLKIDMVCADGSVEEEYDHEFEIDEIRAIAFESDYFWSMKLLLEDKIKNNTLQQNL</sequence>
<protein>
    <submittedName>
        <fullName evidence="1">Uncharacterized protein</fullName>
    </submittedName>
</protein>